<dbReference type="Proteomes" id="UP000694660">
    <property type="component" value="Unassembled WGS sequence"/>
</dbReference>
<comment type="catalytic activity">
    <reaction evidence="1">
        <text>[protein]-peptidylproline (omega=180) = [protein]-peptidylproline (omega=0)</text>
        <dbReference type="Rhea" id="RHEA:16237"/>
        <dbReference type="Rhea" id="RHEA-COMP:10747"/>
        <dbReference type="Rhea" id="RHEA-COMP:10748"/>
        <dbReference type="ChEBI" id="CHEBI:83833"/>
        <dbReference type="ChEBI" id="CHEBI:83834"/>
        <dbReference type="EC" id="5.2.1.8"/>
    </reaction>
</comment>
<feature type="domain" description="PpiC" evidence="6">
    <location>
        <begin position="134"/>
        <end position="232"/>
    </location>
</feature>
<dbReference type="SUPFAM" id="SSF109998">
    <property type="entry name" value="Triger factor/SurA peptide-binding domain-like"/>
    <property type="match status" value="1"/>
</dbReference>
<dbReference type="Gene3D" id="3.10.50.40">
    <property type="match status" value="1"/>
</dbReference>
<dbReference type="InterPro" id="IPR046357">
    <property type="entry name" value="PPIase_dom_sf"/>
</dbReference>
<sequence length="280" mass="31015">MGIAYLQFKLAWRLFRKPPSGLSEVESERVQCVARRQADLEQQVLNTMEAAGVVVPDRVVQEHFAQIRSRYAVGDEFHADLADNGLDEAMVHDALYRELRVEAVIEKVAARTPPASLVDAELYYRAHPASFDRPEARRLSHVLVTYDTAAERVTACKVLSHVRSQALSSARFGEAALQYSHCPTAMQAGSLGTVRRGQLFPDIEAVAFALAQDQLSDIVESPVGLHVVRCDEILPWGPVPFDEVAPRIVAALTERRRESNCRAWLRSLSACDAAEVAEVP</sequence>
<evidence type="ECO:0000256" key="5">
    <source>
        <dbReference type="PROSITE-ProRule" id="PRU00278"/>
    </source>
</evidence>
<organism evidence="7 8">
    <name type="scientific">Denitromonas iodatirespirans</name>
    <dbReference type="NCBI Taxonomy" id="2795389"/>
    <lineage>
        <taxon>Bacteria</taxon>
        <taxon>Pseudomonadati</taxon>
        <taxon>Pseudomonadota</taxon>
        <taxon>Betaproteobacteria</taxon>
        <taxon>Rhodocyclales</taxon>
        <taxon>Zoogloeaceae</taxon>
        <taxon>Denitromonas</taxon>
    </lineage>
</organism>
<evidence type="ECO:0000256" key="1">
    <source>
        <dbReference type="ARBA" id="ARBA00000971"/>
    </source>
</evidence>
<dbReference type="EMBL" id="JAEKFT010000004">
    <property type="protein sequence ID" value="MBT0960502.1"/>
    <property type="molecule type" value="Genomic_DNA"/>
</dbReference>
<dbReference type="NCBIfam" id="TIGR02933">
    <property type="entry name" value="nifM_nitrog"/>
    <property type="match status" value="1"/>
</dbReference>
<dbReference type="InterPro" id="IPR000297">
    <property type="entry name" value="PPIase_PpiC"/>
</dbReference>
<dbReference type="PANTHER" id="PTHR47245:SF2">
    <property type="entry name" value="PEPTIDYL-PROLYL CIS-TRANS ISOMERASE HP_0175-RELATED"/>
    <property type="match status" value="1"/>
</dbReference>
<keyword evidence="4 5" id="KW-0697">Rotamase</keyword>
<name>A0A944HAE8_DENI1</name>
<dbReference type="InterPro" id="IPR050245">
    <property type="entry name" value="PrsA_foldase"/>
</dbReference>
<evidence type="ECO:0000313" key="7">
    <source>
        <dbReference type="EMBL" id="MBT0960502.1"/>
    </source>
</evidence>
<reference evidence="8" key="1">
    <citation type="journal article" date="2022" name="ISME J.">
        <title>Genetic and phylogenetic analysis of dissimilatory iodate-reducing bacteria identifies potential niches across the world's oceans.</title>
        <authorList>
            <person name="Reyes-Umana V."/>
            <person name="Henning Z."/>
            <person name="Lee K."/>
            <person name="Barnum T.P."/>
            <person name="Coates J.D."/>
        </authorList>
    </citation>
    <scope>NUCLEOTIDE SEQUENCE [LARGE SCALE GENOMIC DNA]</scope>
    <source>
        <strain evidence="8">IR12</strain>
    </source>
</reference>
<evidence type="ECO:0000256" key="2">
    <source>
        <dbReference type="ARBA" id="ARBA00007656"/>
    </source>
</evidence>
<evidence type="ECO:0000313" key="8">
    <source>
        <dbReference type="Proteomes" id="UP000694660"/>
    </source>
</evidence>
<dbReference type="PROSITE" id="PS50198">
    <property type="entry name" value="PPIC_PPIASE_2"/>
    <property type="match status" value="1"/>
</dbReference>
<dbReference type="PANTHER" id="PTHR47245">
    <property type="entry name" value="PEPTIDYLPROLYL ISOMERASE"/>
    <property type="match status" value="1"/>
</dbReference>
<keyword evidence="5" id="KW-0413">Isomerase</keyword>
<dbReference type="EC" id="5.2.1.8" evidence="3"/>
<dbReference type="SUPFAM" id="SSF54534">
    <property type="entry name" value="FKBP-like"/>
    <property type="match status" value="1"/>
</dbReference>
<dbReference type="InterPro" id="IPR027304">
    <property type="entry name" value="Trigger_fact/SurA_dom_sf"/>
</dbReference>
<gene>
    <name evidence="7" type="primary">nifM</name>
    <name evidence="7" type="ORF">I8J34_04870</name>
</gene>
<evidence type="ECO:0000256" key="3">
    <source>
        <dbReference type="ARBA" id="ARBA00013194"/>
    </source>
</evidence>
<dbReference type="InterPro" id="IPR014282">
    <property type="entry name" value="Nitrogen_fix_NifM"/>
</dbReference>
<proteinExistence type="inferred from homology"/>
<comment type="similarity">
    <text evidence="2">Belongs to the PpiC/parvulin rotamase family.</text>
</comment>
<evidence type="ECO:0000256" key="4">
    <source>
        <dbReference type="ARBA" id="ARBA00023110"/>
    </source>
</evidence>
<accession>A0A944HAE8</accession>
<dbReference type="RefSeq" id="WP_214360261.1">
    <property type="nucleotide sequence ID" value="NZ_JAEKFT010000004.1"/>
</dbReference>
<protein>
    <recommendedName>
        <fullName evidence="3">peptidylprolyl isomerase</fullName>
        <ecNumber evidence="3">5.2.1.8</ecNumber>
    </recommendedName>
</protein>
<comment type="caution">
    <text evidence="7">The sequence shown here is derived from an EMBL/GenBank/DDBJ whole genome shotgun (WGS) entry which is preliminary data.</text>
</comment>
<evidence type="ECO:0000259" key="6">
    <source>
        <dbReference type="PROSITE" id="PS50198"/>
    </source>
</evidence>
<dbReference type="Pfam" id="PF00639">
    <property type="entry name" value="Rotamase"/>
    <property type="match status" value="1"/>
</dbReference>
<dbReference type="AlphaFoldDB" id="A0A944HAE8"/>
<dbReference type="GO" id="GO:0003755">
    <property type="term" value="F:peptidyl-prolyl cis-trans isomerase activity"/>
    <property type="evidence" value="ECO:0007669"/>
    <property type="project" value="UniProtKB-KW"/>
</dbReference>
<keyword evidence="8" id="KW-1185">Reference proteome</keyword>